<evidence type="ECO:0000313" key="2">
    <source>
        <dbReference type="EMBL" id="CUH21355.1"/>
    </source>
</evidence>
<organism evidence="2 4">
    <name type="scientific">Jannaschia seosinensis</name>
    <dbReference type="NCBI Taxonomy" id="313367"/>
    <lineage>
        <taxon>Bacteria</taxon>
        <taxon>Pseudomonadati</taxon>
        <taxon>Pseudomonadota</taxon>
        <taxon>Alphaproteobacteria</taxon>
        <taxon>Rhodobacterales</taxon>
        <taxon>Roseobacteraceae</taxon>
        <taxon>Jannaschia</taxon>
    </lineage>
</organism>
<dbReference type="AlphaFoldDB" id="A0A0M7B789"/>
<dbReference type="STRING" id="313367.JSE7799_00552"/>
<dbReference type="EMBL" id="CYPR01000222">
    <property type="protein sequence ID" value="CUH40555.1"/>
    <property type="molecule type" value="Genomic_DNA"/>
</dbReference>
<keyword evidence="4" id="KW-1185">Reference proteome</keyword>
<accession>A0A0M7B789</accession>
<dbReference type="RefSeq" id="WP_055662236.1">
    <property type="nucleotide sequence ID" value="NZ_CYPR01000031.1"/>
</dbReference>
<evidence type="ECO:0000313" key="3">
    <source>
        <dbReference type="EMBL" id="CUH40555.1"/>
    </source>
</evidence>
<name>A0A0M7B789_9RHOB</name>
<proteinExistence type="predicted"/>
<feature type="chain" id="PRO_5014234140" evidence="1">
    <location>
        <begin position="23"/>
        <end position="275"/>
    </location>
</feature>
<keyword evidence="1" id="KW-0732">Signal</keyword>
<dbReference type="OrthoDB" id="2237472at2"/>
<dbReference type="SUPFAM" id="SSF53254">
    <property type="entry name" value="Phosphoglycerate mutase-like"/>
    <property type="match status" value="1"/>
</dbReference>
<gene>
    <name evidence="2" type="ORF">JSE7799_00552</name>
    <name evidence="3" type="ORF">JSE7799_03290</name>
</gene>
<sequence>MKHRITSVAAALAFAAALPVSAQDAAGMPKWKGEIEPVSGFAGQMSMSMETDAPEEMVVEEVISFEPWQMLDDLFRDDLVFIMRGGPSEWDVRDAPGTAPSDCEDQRLLTETGQDQMRQLGALLIVNGLRPGEVLLSQWCRAQQTYLGLEEGMLEADMNALDGVEARVDAALNPLGKLAGPEDAEALREMVMAWDGKDAGGPLLLITHFDNIVELTRFRVYEGEVLILDPTRDGRVLGYLRLGSAGPDAVRFDPDVVAFAREGVSPEDDDAEAAD</sequence>
<reference evidence="2 4" key="1">
    <citation type="submission" date="2015-09" db="EMBL/GenBank/DDBJ databases">
        <authorList>
            <person name="Jackson K.R."/>
            <person name="Lunt B.L."/>
            <person name="Fisher J.N.B."/>
            <person name="Gardner A.V."/>
            <person name="Bailey M.E."/>
            <person name="Deus L.M."/>
            <person name="Earl A.S."/>
            <person name="Gibby P.D."/>
            <person name="Hartmann K.A."/>
            <person name="Liu J.E."/>
            <person name="Manci A.M."/>
            <person name="Nielsen D.A."/>
            <person name="Solomon M.B."/>
            <person name="Breakwell D.P."/>
            <person name="Burnett S.H."/>
            <person name="Grose J.H."/>
        </authorList>
    </citation>
    <scope>NUCLEOTIDE SEQUENCE [LARGE SCALE GENOMIC DNA]</scope>
    <source>
        <strain evidence="2 4">CECT 7799</strain>
    </source>
</reference>
<evidence type="ECO:0000313" key="4">
    <source>
        <dbReference type="Proteomes" id="UP000049455"/>
    </source>
</evidence>
<dbReference type="EMBL" id="CYPR01000031">
    <property type="protein sequence ID" value="CUH21355.1"/>
    <property type="molecule type" value="Genomic_DNA"/>
</dbReference>
<dbReference type="InterPro" id="IPR029033">
    <property type="entry name" value="His_PPase_superfam"/>
</dbReference>
<dbReference type="Gene3D" id="3.40.50.1240">
    <property type="entry name" value="Phosphoglycerate mutase-like"/>
    <property type="match status" value="1"/>
</dbReference>
<feature type="signal peptide" evidence="1">
    <location>
        <begin position="1"/>
        <end position="22"/>
    </location>
</feature>
<protein>
    <submittedName>
        <fullName evidence="2">Histidine phosphatase superfamily (Branch 1)</fullName>
    </submittedName>
</protein>
<evidence type="ECO:0000256" key="1">
    <source>
        <dbReference type="SAM" id="SignalP"/>
    </source>
</evidence>
<dbReference type="Proteomes" id="UP000049455">
    <property type="component" value="Unassembled WGS sequence"/>
</dbReference>